<dbReference type="InterPro" id="IPR003594">
    <property type="entry name" value="HATPase_dom"/>
</dbReference>
<dbReference type="Pfam" id="PF07495">
    <property type="entry name" value="Y_Y_Y"/>
    <property type="match status" value="1"/>
</dbReference>
<dbReference type="AlphaFoldDB" id="A0A401UA77"/>
<dbReference type="EC" id="2.7.13.3" evidence="2"/>
<dbReference type="InterPro" id="IPR036097">
    <property type="entry name" value="HisK_dim/P_sf"/>
</dbReference>
<dbReference type="Gene3D" id="3.30.565.10">
    <property type="entry name" value="Histidine kinase-like ATPase, C-terminal domain"/>
    <property type="match status" value="1"/>
</dbReference>
<accession>A0A401UA77</accession>
<dbReference type="CDD" id="cd00075">
    <property type="entry name" value="HATPase"/>
    <property type="match status" value="1"/>
</dbReference>
<evidence type="ECO:0000256" key="1">
    <source>
        <dbReference type="ARBA" id="ARBA00000085"/>
    </source>
</evidence>
<dbReference type="SMART" id="SM00388">
    <property type="entry name" value="HisKA"/>
    <property type="match status" value="1"/>
</dbReference>
<dbReference type="InterPro" id="IPR004358">
    <property type="entry name" value="Sig_transdc_His_kin-like_C"/>
</dbReference>
<dbReference type="SUPFAM" id="SSF47384">
    <property type="entry name" value="Homodimeric domain of signal transducing histidine kinase"/>
    <property type="match status" value="1"/>
</dbReference>
<proteinExistence type="predicted"/>
<evidence type="ECO:0000256" key="2">
    <source>
        <dbReference type="ARBA" id="ARBA00012438"/>
    </source>
</evidence>
<keyword evidence="3" id="KW-0597">Phosphoprotein</keyword>
<dbReference type="GO" id="GO:0000155">
    <property type="term" value="F:phosphorelay sensor kinase activity"/>
    <property type="evidence" value="ECO:0007669"/>
    <property type="project" value="InterPro"/>
</dbReference>
<dbReference type="Gene3D" id="2.130.10.10">
    <property type="entry name" value="YVTN repeat-like/Quinoprotein amine dehydrogenase"/>
    <property type="match status" value="2"/>
</dbReference>
<organism evidence="6 7">
    <name type="scientific">Chryseotalea sanaruensis</name>
    <dbReference type="NCBI Taxonomy" id="2482724"/>
    <lineage>
        <taxon>Bacteria</taxon>
        <taxon>Pseudomonadati</taxon>
        <taxon>Bacteroidota</taxon>
        <taxon>Cytophagia</taxon>
        <taxon>Cytophagales</taxon>
        <taxon>Chryseotaleaceae</taxon>
        <taxon>Chryseotalea</taxon>
    </lineage>
</organism>
<dbReference type="PROSITE" id="PS50109">
    <property type="entry name" value="HIS_KIN"/>
    <property type="match status" value="1"/>
</dbReference>
<dbReference type="SUPFAM" id="SSF101898">
    <property type="entry name" value="NHL repeat"/>
    <property type="match status" value="1"/>
</dbReference>
<dbReference type="SUPFAM" id="SSF55874">
    <property type="entry name" value="ATPase domain of HSP90 chaperone/DNA topoisomerase II/histidine kinase"/>
    <property type="match status" value="1"/>
</dbReference>
<gene>
    <name evidence="6" type="ORF">SanaruYs_19730</name>
</gene>
<dbReference type="PRINTS" id="PR00344">
    <property type="entry name" value="BCTRLSENSOR"/>
</dbReference>
<dbReference type="CDD" id="cd00082">
    <property type="entry name" value="HisKA"/>
    <property type="match status" value="1"/>
</dbReference>
<reference evidence="6 7" key="1">
    <citation type="submission" date="2018-11" db="EMBL/GenBank/DDBJ databases">
        <title>Chryseotalea sanarue gen. nov., sp., nov., a member of the family Cytophagaceae, isolated from a brackish lake in Hamamatsu Japan.</title>
        <authorList>
            <person name="Maejima Y."/>
            <person name="Iino T."/>
            <person name="Muraguchi Y."/>
            <person name="Fukuda K."/>
            <person name="Ohkuma M."/>
            <person name="Moriuchi R."/>
            <person name="Dohra H."/>
            <person name="Kimbara K."/>
            <person name="Shintani M."/>
        </authorList>
    </citation>
    <scope>NUCLEOTIDE SEQUENCE [LARGE SCALE GENOMIC DNA]</scope>
    <source>
        <strain evidence="6 7">Ys</strain>
    </source>
</reference>
<evidence type="ECO:0000256" key="4">
    <source>
        <dbReference type="SAM" id="Coils"/>
    </source>
</evidence>
<dbReference type="Gene3D" id="2.60.40.10">
    <property type="entry name" value="Immunoglobulins"/>
    <property type="match status" value="1"/>
</dbReference>
<comment type="catalytic activity">
    <reaction evidence="1">
        <text>ATP + protein L-histidine = ADP + protein N-phospho-L-histidine.</text>
        <dbReference type="EC" id="2.7.13.3"/>
    </reaction>
</comment>
<dbReference type="InterPro" id="IPR003661">
    <property type="entry name" value="HisK_dim/P_dom"/>
</dbReference>
<dbReference type="PANTHER" id="PTHR43547:SF2">
    <property type="entry name" value="HYBRID SIGNAL TRANSDUCTION HISTIDINE KINASE C"/>
    <property type="match status" value="1"/>
</dbReference>
<sequence>MAQPDSGLPFVSNFPTSTYRQGPQNFTVLQSNEGLIYIGNNNGLLVYDGVDWNLITITNKSEVHALAQDEDGTMYVGAQGDFGYLHTSDNGDVQYNSLLHLLDSAYHDFNDVWSIHPTNDLVVFRSTKGLYLYNKQAQSIKAIPFNTTRHRSFFIYGEVWVRLEDVGLLRLKKDSLELVPGGEFLKNESINAAFDYGNGRTLLISEKRGLVLYDGKTFTTLNSAANQLIITQNSFAKLLSNGNYAIGTRTKGLIILDHDGNILQHIGKKQGLIDESVWSIEEDRFTHNLWIACNNGISLVELGSPFSSFQERSGVNGQFYNLTSHASSFFAAGSLGLFKKEKSNGSASEGFVPFKPINEIGFQAWHLYSDSTMLLVSANTGIFSIENDKLLNIGFSNRAWYLLPLKKFPNYILANTVEGLVLLKKNGKNANVYRKLKYTPESIYYFAEDEDGMIWINSPTRGIYRLDFKNDISADPELSLFTEKDGLPSAFRVRPFALQNEVVFGTEKGLYRFNRELQQFEIHPTLNKQLFGDKLTWVELLKQDDIGNLWGTYILQKKGKRYSIGFSGHKSKDGYVVKEDIFKRINSLKINDINIADQYNIYLLTSDGIVHYNPQEKEQQRVPVLIRSVIAIRQDSLLGSTTLNNIPAELNSLRFHFAGMGFTARNEMEYSYFLEGFDKKWSDYDLLPQKEYTNLPAGNYTFKIKARSLQNIVSEEGTLPFSVQVPWYQSVWTYAFYFIGGTFLVISIVRWRSNSLRIANQRLEKNIEERTHEITKQHQDILDKNQLLEAQKEEIEASREEIEEANRVIAQQNENLKFINVNLEKIVESRTGELQHAYEHLLAIKQELDTFIYRSSHDIKGPLTRLLGLCHIAKLDVQDKTALQYINLLEVEINATNRILQKLLVYQRVKDWNLQQEKIIIAMVVDRALVQLDNLPDFTATQIGRNSQGCTIATDAYLLEVALQNVLENAILFSDRRDPKINITCHSQQNNLQIEISDNGRGIEEAISENIFAMFYRGSEKSKGAGLGLFIAKEALTKIGGQIHLKNLPGWNTTFEIILPMQ</sequence>
<dbReference type="SMART" id="SM00387">
    <property type="entry name" value="HATPase_c"/>
    <property type="match status" value="1"/>
</dbReference>
<protein>
    <recommendedName>
        <fullName evidence="2">histidine kinase</fullName>
        <ecNumber evidence="2">2.7.13.3</ecNumber>
    </recommendedName>
</protein>
<dbReference type="EMBL" id="BHXQ01000003">
    <property type="protein sequence ID" value="GCC51744.1"/>
    <property type="molecule type" value="Genomic_DNA"/>
</dbReference>
<dbReference type="Gene3D" id="1.10.287.130">
    <property type="match status" value="1"/>
</dbReference>
<dbReference type="PANTHER" id="PTHR43547">
    <property type="entry name" value="TWO-COMPONENT HISTIDINE KINASE"/>
    <property type="match status" value="1"/>
</dbReference>
<dbReference type="InterPro" id="IPR011123">
    <property type="entry name" value="Y_Y_Y"/>
</dbReference>
<dbReference type="InterPro" id="IPR015943">
    <property type="entry name" value="WD40/YVTN_repeat-like_dom_sf"/>
</dbReference>
<name>A0A401UA77_9BACT</name>
<dbReference type="Proteomes" id="UP000288227">
    <property type="component" value="Unassembled WGS sequence"/>
</dbReference>
<evidence type="ECO:0000259" key="5">
    <source>
        <dbReference type="PROSITE" id="PS50109"/>
    </source>
</evidence>
<dbReference type="InterPro" id="IPR013783">
    <property type="entry name" value="Ig-like_fold"/>
</dbReference>
<keyword evidence="4" id="KW-0175">Coiled coil</keyword>
<evidence type="ECO:0000313" key="7">
    <source>
        <dbReference type="Proteomes" id="UP000288227"/>
    </source>
</evidence>
<dbReference type="InterPro" id="IPR036890">
    <property type="entry name" value="HATPase_C_sf"/>
</dbReference>
<dbReference type="InterPro" id="IPR005467">
    <property type="entry name" value="His_kinase_dom"/>
</dbReference>
<feature type="domain" description="Histidine kinase" evidence="5">
    <location>
        <begin position="854"/>
        <end position="1062"/>
    </location>
</feature>
<keyword evidence="7" id="KW-1185">Reference proteome</keyword>
<comment type="caution">
    <text evidence="6">The sequence shown here is derived from an EMBL/GenBank/DDBJ whole genome shotgun (WGS) entry which is preliminary data.</text>
</comment>
<evidence type="ECO:0000313" key="6">
    <source>
        <dbReference type="EMBL" id="GCC51744.1"/>
    </source>
</evidence>
<feature type="coiled-coil region" evidence="4">
    <location>
        <begin position="760"/>
        <end position="822"/>
    </location>
</feature>
<evidence type="ECO:0000256" key="3">
    <source>
        <dbReference type="ARBA" id="ARBA00022553"/>
    </source>
</evidence>
<dbReference type="Pfam" id="PF02518">
    <property type="entry name" value="HATPase_c"/>
    <property type="match status" value="1"/>
</dbReference>